<sequence length="58" mass="6128">MRSTLLIKSIFLLVLMSGAAGAADSYINKTSVVPIGTAGWLFAFAVIGFIAVANRRKV</sequence>
<dbReference type="RefSeq" id="WP_167335122.1">
    <property type="nucleotide sequence ID" value="NZ_CP009048.1"/>
</dbReference>
<dbReference type="Proteomes" id="UP000028931">
    <property type="component" value="Chromosome"/>
</dbReference>
<dbReference type="KEGG" id="palk:PSAKL28_23550"/>
<protein>
    <recommendedName>
        <fullName evidence="5">DUF1328 domain-containing protein</fullName>
    </recommendedName>
</protein>
<feature type="signal peptide" evidence="2">
    <location>
        <begin position="1"/>
        <end position="22"/>
    </location>
</feature>
<name>A0A077FE95_9PSED</name>
<evidence type="ECO:0000256" key="2">
    <source>
        <dbReference type="SAM" id="SignalP"/>
    </source>
</evidence>
<evidence type="ECO:0000256" key="1">
    <source>
        <dbReference type="SAM" id="Phobius"/>
    </source>
</evidence>
<dbReference type="NCBIfam" id="NF046088">
    <property type="entry name" value="anchor_EppA"/>
    <property type="match status" value="1"/>
</dbReference>
<reference evidence="3 4" key="1">
    <citation type="submission" date="2014-07" db="EMBL/GenBank/DDBJ databases">
        <authorList>
            <person name="Lee K."/>
            <person name="Lim J.Y."/>
            <person name="Hwang I."/>
        </authorList>
    </citation>
    <scope>NUCLEOTIDE SEQUENCE [LARGE SCALE GENOMIC DNA]</scope>
    <source>
        <strain evidence="3 4">KL28</strain>
    </source>
</reference>
<evidence type="ECO:0000313" key="4">
    <source>
        <dbReference type="Proteomes" id="UP000028931"/>
    </source>
</evidence>
<feature type="chain" id="PRO_5001718327" description="DUF1328 domain-containing protein" evidence="2">
    <location>
        <begin position="23"/>
        <end position="58"/>
    </location>
</feature>
<organism evidence="3 4">
    <name type="scientific">Pseudomonas alkylphenolica</name>
    <dbReference type="NCBI Taxonomy" id="237609"/>
    <lineage>
        <taxon>Bacteria</taxon>
        <taxon>Pseudomonadati</taxon>
        <taxon>Pseudomonadota</taxon>
        <taxon>Gammaproteobacteria</taxon>
        <taxon>Pseudomonadales</taxon>
        <taxon>Pseudomonadaceae</taxon>
        <taxon>Pseudomonas</taxon>
    </lineage>
</organism>
<proteinExistence type="predicted"/>
<dbReference type="HOGENOM" id="CLU_2975845_0_0_6"/>
<evidence type="ECO:0008006" key="5">
    <source>
        <dbReference type="Google" id="ProtNLM"/>
    </source>
</evidence>
<keyword evidence="2" id="KW-0732">Signal</keyword>
<feature type="transmembrane region" description="Helical" evidence="1">
    <location>
        <begin position="32"/>
        <end position="53"/>
    </location>
</feature>
<dbReference type="EMBL" id="CP009048">
    <property type="protein sequence ID" value="AIL61566.1"/>
    <property type="molecule type" value="Genomic_DNA"/>
</dbReference>
<keyword evidence="1" id="KW-0472">Membrane</keyword>
<gene>
    <name evidence="3" type="ORF">PSAKL28_23550</name>
</gene>
<dbReference type="AlphaFoldDB" id="A0A077FE95"/>
<keyword evidence="1" id="KW-0812">Transmembrane</keyword>
<accession>A0A077FE95</accession>
<keyword evidence="1" id="KW-1133">Transmembrane helix</keyword>
<evidence type="ECO:0000313" key="3">
    <source>
        <dbReference type="EMBL" id="AIL61566.1"/>
    </source>
</evidence>